<organism evidence="1 2">
    <name type="scientific">Asaia krungthepensis NRIC 0535</name>
    <dbReference type="NCBI Taxonomy" id="1307925"/>
    <lineage>
        <taxon>Bacteria</taxon>
        <taxon>Pseudomonadati</taxon>
        <taxon>Pseudomonadota</taxon>
        <taxon>Alphaproteobacteria</taxon>
        <taxon>Acetobacterales</taxon>
        <taxon>Acetobacteraceae</taxon>
        <taxon>Asaia</taxon>
    </lineage>
</organism>
<proteinExistence type="predicted"/>
<gene>
    <name evidence="1" type="ORF">AA0535_1670</name>
</gene>
<reference evidence="1" key="1">
    <citation type="submission" date="2013-04" db="EMBL/GenBank/DDBJ databases">
        <title>The genome sequencing project of 58 acetic acid bacteria.</title>
        <authorList>
            <person name="Okamoto-Kainuma A."/>
            <person name="Ishikawa M."/>
            <person name="Umino S."/>
            <person name="Koizumi Y."/>
            <person name="Shiwa Y."/>
            <person name="Yoshikawa H."/>
            <person name="Matsutani M."/>
            <person name="Matsushita K."/>
        </authorList>
    </citation>
    <scope>NUCLEOTIDE SEQUENCE</scope>
    <source>
        <strain evidence="1">NRIC 0535</strain>
    </source>
</reference>
<dbReference type="Proteomes" id="UP001062776">
    <property type="component" value="Unassembled WGS sequence"/>
</dbReference>
<comment type="caution">
    <text evidence="1">The sequence shown here is derived from an EMBL/GenBank/DDBJ whole genome shotgun (WGS) entry which is preliminary data.</text>
</comment>
<evidence type="ECO:0000313" key="1">
    <source>
        <dbReference type="EMBL" id="GBQ88944.1"/>
    </source>
</evidence>
<name>A0ABQ0Q302_9PROT</name>
<dbReference type="RefSeq" id="WP_264815524.1">
    <property type="nucleotide sequence ID" value="NZ_BAPV01000012.1"/>
</dbReference>
<keyword evidence="2" id="KW-1185">Reference proteome</keyword>
<protein>
    <submittedName>
        <fullName evidence="1">Uncharacterized protein</fullName>
    </submittedName>
</protein>
<accession>A0ABQ0Q302</accession>
<dbReference type="EMBL" id="BAPV01000012">
    <property type="protein sequence ID" value="GBQ88944.1"/>
    <property type="molecule type" value="Genomic_DNA"/>
</dbReference>
<sequence>MIEWMDRDYQRKLLTEMAAAYTNSIKFSSGGEDGLDTLFLHRNVSYLIDSGLCTSANDGGFNISNRKHFYDLKITTRGLDFLQDDGGLSAIQNVVTVRFEADTLRALIAAKIDASSEPEEKKAEAKKRLLGLKEEGLKAAVGKVVELGLGNIPAVASWFLSFN</sequence>
<evidence type="ECO:0000313" key="2">
    <source>
        <dbReference type="Proteomes" id="UP001062776"/>
    </source>
</evidence>